<dbReference type="RefSeq" id="WP_037593199.1">
    <property type="nucleotide sequence ID" value="NZ_BAABQC010000004.1"/>
</dbReference>
<dbReference type="Proteomes" id="UP000483839">
    <property type="component" value="Unassembled WGS sequence"/>
</dbReference>
<dbReference type="Pfam" id="PF05708">
    <property type="entry name" value="Peptidase_C92"/>
    <property type="match status" value="1"/>
</dbReference>
<dbReference type="InterPro" id="IPR038765">
    <property type="entry name" value="Papain-like_cys_pep_sf"/>
</dbReference>
<organism evidence="1 2">
    <name type="scientific">Streptococcus uberis</name>
    <dbReference type="NCBI Taxonomy" id="1349"/>
    <lineage>
        <taxon>Bacteria</taxon>
        <taxon>Bacillati</taxon>
        <taxon>Bacillota</taxon>
        <taxon>Bacilli</taxon>
        <taxon>Lactobacillales</taxon>
        <taxon>Streptococcaceae</taxon>
        <taxon>Streptococcus</taxon>
    </lineage>
</organism>
<evidence type="ECO:0000313" key="1">
    <source>
        <dbReference type="EMBL" id="MTD01231.1"/>
    </source>
</evidence>
<dbReference type="Gene3D" id="3.90.1720.10">
    <property type="entry name" value="endopeptidase domain like (from Nostoc punctiforme)"/>
    <property type="match status" value="1"/>
</dbReference>
<evidence type="ECO:0000313" key="2">
    <source>
        <dbReference type="Proteomes" id="UP000483839"/>
    </source>
</evidence>
<dbReference type="SUPFAM" id="SSF54001">
    <property type="entry name" value="Cysteine proteinases"/>
    <property type="match status" value="1"/>
</dbReference>
<sequence length="221" mass="25122">MINKKIIFTSLTVICISNCNIVSAEDKVSNESYFPSNQIEKWERDILEKADRDIPVGDIKANDGKIFRSSTGLWSWRDGIICITDSHAKSPLFNNGHAGIVAAAPYYDATIEANPNDGVQPKYGKWDERFGGSKVYQYGVTKTSVIQDQNAAIWAAKQINKPYNHNFFDIGRRDRFYCSQLVWAAYKDISGIDIGTWEWGHAIHPFELMNSKETTLLYRNK</sequence>
<name>A0A6L6G739_STRUB</name>
<dbReference type="AlphaFoldDB" id="A0A6L6G739"/>
<dbReference type="InterPro" id="IPR024453">
    <property type="entry name" value="Peptidase_C92"/>
</dbReference>
<gene>
    <name evidence="1" type="ORF">GKS16_02885</name>
</gene>
<protein>
    <submittedName>
        <fullName evidence="1">Uncharacterized protein</fullName>
    </submittedName>
</protein>
<reference evidence="1 2" key="1">
    <citation type="submission" date="2019-11" db="EMBL/GenBank/DDBJ databases">
        <title>Streptococcus uberis isolated from clinical mastitis cases on a southeastern Queensland dairy.</title>
        <authorList>
            <person name="Workentine M.L."/>
            <person name="Price R."/>
            <person name="Olchowy T."/>
        </authorList>
    </citation>
    <scope>NUCLEOTIDE SEQUENCE [LARGE SCALE GENOMIC DNA]</scope>
    <source>
        <strain evidence="1 2">OLC4459-A17</strain>
    </source>
</reference>
<comment type="caution">
    <text evidence="1">The sequence shown here is derived from an EMBL/GenBank/DDBJ whole genome shotgun (WGS) entry which is preliminary data.</text>
</comment>
<dbReference type="GeneID" id="93825540"/>
<accession>A0A6L6G739</accession>
<dbReference type="EMBL" id="WLXI01000027">
    <property type="protein sequence ID" value="MTD01231.1"/>
    <property type="molecule type" value="Genomic_DNA"/>
</dbReference>
<proteinExistence type="predicted"/>